<dbReference type="PANTHER" id="PTHR44051:SF2">
    <property type="entry name" value="HYPOTHETICAL GLUTATHIONE S-TRANSFERASE LIKE PROTEIN"/>
    <property type="match status" value="1"/>
</dbReference>
<dbReference type="InterPro" id="IPR040079">
    <property type="entry name" value="Glutathione_S-Trfase"/>
</dbReference>
<dbReference type="PROSITE" id="PS50404">
    <property type="entry name" value="GST_NTER"/>
    <property type="match status" value="1"/>
</dbReference>
<dbReference type="SFLD" id="SFLDG00358">
    <property type="entry name" value="Main_(cytGST)"/>
    <property type="match status" value="1"/>
</dbReference>
<dbReference type="SUPFAM" id="SSF52833">
    <property type="entry name" value="Thioredoxin-like"/>
    <property type="match status" value="1"/>
</dbReference>
<dbReference type="Pfam" id="PF02798">
    <property type="entry name" value="GST_N"/>
    <property type="match status" value="1"/>
</dbReference>
<dbReference type="Gene3D" id="1.20.1050.10">
    <property type="match status" value="1"/>
</dbReference>
<dbReference type="RefSeq" id="WP_213754653.1">
    <property type="nucleotide sequence ID" value="NZ_JAHCQH010000015.1"/>
</dbReference>
<dbReference type="Pfam" id="PF00043">
    <property type="entry name" value="GST_C"/>
    <property type="match status" value="1"/>
</dbReference>
<dbReference type="Gene3D" id="3.40.30.10">
    <property type="entry name" value="Glutaredoxin"/>
    <property type="match status" value="1"/>
</dbReference>
<evidence type="ECO:0000256" key="1">
    <source>
        <dbReference type="RuleBase" id="RU003494"/>
    </source>
</evidence>
<comment type="caution">
    <text evidence="4">The sequence shown here is derived from an EMBL/GenBank/DDBJ whole genome shotgun (WGS) entry which is preliminary data.</text>
</comment>
<feature type="domain" description="GST C-terminal" evidence="3">
    <location>
        <begin position="84"/>
        <end position="201"/>
    </location>
</feature>
<evidence type="ECO:0000259" key="3">
    <source>
        <dbReference type="PROSITE" id="PS50405"/>
    </source>
</evidence>
<dbReference type="InterPro" id="IPR010987">
    <property type="entry name" value="Glutathione-S-Trfase_C-like"/>
</dbReference>
<evidence type="ECO:0000313" key="4">
    <source>
        <dbReference type="EMBL" id="MBS9476807.1"/>
    </source>
</evidence>
<sequence length="201" mass="22090">MITLYDVPDSGNSYKVRLAAAHLGVTLNRVTMSARDGSAGRPDFLAKNPIGKLPTVELEDGRFLAESNAIMLYLAEGSPLVPADRYERAKMYEWMFFEQYSHEPALAVRRALFIYEERAHLATPERLAQLLDAGNRALGVMETRLAGADWLAGNAFSVADIALYAYTHTAEEGGYDLAGFPGVQAWLARVVALPDHIGLMD</sequence>
<dbReference type="InterPro" id="IPR036282">
    <property type="entry name" value="Glutathione-S-Trfase_C_sf"/>
</dbReference>
<organism evidence="4 5">
    <name type="scientific">Ancylobacter radicis</name>
    <dbReference type="NCBI Taxonomy" id="2836179"/>
    <lineage>
        <taxon>Bacteria</taxon>
        <taxon>Pseudomonadati</taxon>
        <taxon>Pseudomonadota</taxon>
        <taxon>Alphaproteobacteria</taxon>
        <taxon>Hyphomicrobiales</taxon>
        <taxon>Xanthobacteraceae</taxon>
        <taxon>Ancylobacter</taxon>
    </lineage>
</organism>
<name>A0ABS5R6J1_9HYPH</name>
<dbReference type="PROSITE" id="PS50405">
    <property type="entry name" value="GST_CTER"/>
    <property type="match status" value="1"/>
</dbReference>
<feature type="domain" description="GST N-terminal" evidence="2">
    <location>
        <begin position="1"/>
        <end position="82"/>
    </location>
</feature>
<dbReference type="SFLD" id="SFLDS00019">
    <property type="entry name" value="Glutathione_Transferase_(cytos"/>
    <property type="match status" value="1"/>
</dbReference>
<dbReference type="InterPro" id="IPR036249">
    <property type="entry name" value="Thioredoxin-like_sf"/>
</dbReference>
<dbReference type="PANTHER" id="PTHR44051">
    <property type="entry name" value="GLUTATHIONE S-TRANSFERASE-RELATED"/>
    <property type="match status" value="1"/>
</dbReference>
<evidence type="ECO:0000313" key="5">
    <source>
        <dbReference type="Proteomes" id="UP001166585"/>
    </source>
</evidence>
<dbReference type="SUPFAM" id="SSF47616">
    <property type="entry name" value="GST C-terminal domain-like"/>
    <property type="match status" value="1"/>
</dbReference>
<proteinExistence type="inferred from homology"/>
<dbReference type="InterPro" id="IPR004045">
    <property type="entry name" value="Glutathione_S-Trfase_N"/>
</dbReference>
<keyword evidence="5" id="KW-1185">Reference proteome</keyword>
<dbReference type="Proteomes" id="UP001166585">
    <property type="component" value="Unassembled WGS sequence"/>
</dbReference>
<comment type="similarity">
    <text evidence="1">Belongs to the GST superfamily.</text>
</comment>
<protein>
    <submittedName>
        <fullName evidence="4">Glutathione S-transferase family protein</fullName>
    </submittedName>
</protein>
<accession>A0ABS5R6J1</accession>
<dbReference type="InterPro" id="IPR004046">
    <property type="entry name" value="GST_C"/>
</dbReference>
<gene>
    <name evidence="4" type="ORF">KIP89_06780</name>
</gene>
<evidence type="ECO:0000259" key="2">
    <source>
        <dbReference type="PROSITE" id="PS50404"/>
    </source>
</evidence>
<dbReference type="EMBL" id="JAHCQH010000015">
    <property type="protein sequence ID" value="MBS9476807.1"/>
    <property type="molecule type" value="Genomic_DNA"/>
</dbReference>
<reference evidence="4" key="1">
    <citation type="submission" date="2021-05" db="EMBL/GenBank/DDBJ databases">
        <authorList>
            <person name="Sun Q."/>
            <person name="Inoue M."/>
        </authorList>
    </citation>
    <scope>NUCLEOTIDE SEQUENCE</scope>
    <source>
        <strain evidence="4">VKM B-3255</strain>
    </source>
</reference>